<comment type="catalytic activity">
    <reaction evidence="13">
        <text>a long-chain 2,3-saturated fatty acyl-CoA + oxidized [electron-transfer flavoprotein] + H(+) = a long-chain (2E)-enoyl-CoA + reduced [electron-transfer flavoprotein]</text>
        <dbReference type="Rhea" id="RHEA:17721"/>
        <dbReference type="Rhea" id="RHEA-COMP:10685"/>
        <dbReference type="Rhea" id="RHEA-COMP:10686"/>
        <dbReference type="ChEBI" id="CHEBI:15378"/>
        <dbReference type="ChEBI" id="CHEBI:57692"/>
        <dbReference type="ChEBI" id="CHEBI:58307"/>
        <dbReference type="ChEBI" id="CHEBI:83721"/>
        <dbReference type="ChEBI" id="CHEBI:83727"/>
        <dbReference type="EC" id="1.3.8.8"/>
    </reaction>
</comment>
<dbReference type="PATRIC" id="fig|1454001.3.peg.2408"/>
<evidence type="ECO:0000259" key="15">
    <source>
        <dbReference type="Pfam" id="PF00441"/>
    </source>
</evidence>
<dbReference type="InterPro" id="IPR050741">
    <property type="entry name" value="Acyl-CoA_dehydrogenase"/>
</dbReference>
<evidence type="ECO:0000256" key="1">
    <source>
        <dbReference type="ARBA" id="ARBA00001974"/>
    </source>
</evidence>
<keyword evidence="11" id="KW-0443">Lipid metabolism</keyword>
<evidence type="ECO:0000256" key="7">
    <source>
        <dbReference type="ARBA" id="ARBA00022630"/>
    </source>
</evidence>
<dbReference type="GO" id="GO:0070991">
    <property type="term" value="F:medium-chain fatty acyl-CoA dehydrogenase activity"/>
    <property type="evidence" value="ECO:0007669"/>
    <property type="project" value="UniProtKB-EC"/>
</dbReference>
<dbReference type="STRING" id="1454001.AW08_02362"/>
<dbReference type="NCBIfam" id="NF007000">
    <property type="entry name" value="PRK09463.1"/>
    <property type="match status" value="1"/>
</dbReference>
<dbReference type="InterPro" id="IPR036250">
    <property type="entry name" value="AcylCo_DH-like_C"/>
</dbReference>
<comment type="caution">
    <text evidence="18">The sequence shown here is derived from an EMBL/GenBank/DDBJ whole genome shotgun (WGS) entry which is preliminary data.</text>
</comment>
<evidence type="ECO:0000256" key="3">
    <source>
        <dbReference type="ARBA" id="ARBA00009347"/>
    </source>
</evidence>
<evidence type="ECO:0000256" key="8">
    <source>
        <dbReference type="ARBA" id="ARBA00022827"/>
    </source>
</evidence>
<dbReference type="SUPFAM" id="SSF56645">
    <property type="entry name" value="Acyl-CoA dehydrogenase NM domain-like"/>
    <property type="match status" value="1"/>
</dbReference>
<evidence type="ECO:0000256" key="9">
    <source>
        <dbReference type="ARBA" id="ARBA00022832"/>
    </source>
</evidence>
<dbReference type="InterPro" id="IPR009075">
    <property type="entry name" value="AcylCo_DH/oxidase_C"/>
</dbReference>
<evidence type="ECO:0000259" key="16">
    <source>
        <dbReference type="Pfam" id="PF02771"/>
    </source>
</evidence>
<dbReference type="FunFam" id="1.10.540.10:FF:000004">
    <property type="entry name" value="Acyl-CoA dehydrogenase"/>
    <property type="match status" value="1"/>
</dbReference>
<dbReference type="EC" id="1.3.8.7" evidence="4"/>
<keyword evidence="14" id="KW-0472">Membrane</keyword>
<dbReference type="UniPathway" id="UPA00659"/>
<evidence type="ECO:0000256" key="4">
    <source>
        <dbReference type="ARBA" id="ARBA00012033"/>
    </source>
</evidence>
<comment type="similarity">
    <text evidence="3">Belongs to the acyl-CoA dehydrogenase family.</text>
</comment>
<feature type="domain" description="Acyl-CoA dehydrogenase/oxidase C-terminal" evidence="15">
    <location>
        <begin position="323"/>
        <end position="470"/>
    </location>
</feature>
<feature type="transmembrane region" description="Helical" evidence="14">
    <location>
        <begin position="242"/>
        <end position="259"/>
    </location>
</feature>
<evidence type="ECO:0000256" key="10">
    <source>
        <dbReference type="ARBA" id="ARBA00023002"/>
    </source>
</evidence>
<dbReference type="PANTHER" id="PTHR48083">
    <property type="entry name" value="MEDIUM-CHAIN SPECIFIC ACYL-COA DEHYDROGENASE, MITOCHONDRIAL-RELATED"/>
    <property type="match status" value="1"/>
</dbReference>
<dbReference type="Proteomes" id="UP000020218">
    <property type="component" value="Unassembled WGS sequence"/>
</dbReference>
<feature type="transmembrane region" description="Helical" evidence="14">
    <location>
        <begin position="6"/>
        <end position="23"/>
    </location>
</feature>
<dbReference type="Pfam" id="PF09317">
    <property type="entry name" value="ACDH_C"/>
    <property type="match status" value="1"/>
</dbReference>
<keyword evidence="7" id="KW-0285">Flavoprotein</keyword>
<comment type="cofactor">
    <cofactor evidence="1">
        <name>FAD</name>
        <dbReference type="ChEBI" id="CHEBI:57692"/>
    </cofactor>
</comment>
<dbReference type="Pfam" id="PF02771">
    <property type="entry name" value="Acyl-CoA_dh_N"/>
    <property type="match status" value="1"/>
</dbReference>
<feature type="domain" description="Acyl-CoA dehydrogenase/oxidase N-terminal" evidence="16">
    <location>
        <begin position="88"/>
        <end position="195"/>
    </location>
</feature>
<sequence length="783" mass="86141">MIATIIWSVIGITLASVVVLFGVRPLRRALVSRPVFTTYKRILPQMSETERVALEAGTVWWDGELFRGDPDWSKLLAYPVPKLTAAEQSFLDNEVEQACALVDDWQVTSELHDLPAEAWQYIKDKGFLGMIIPKRYGGLEFSAYAHSQIVTKLSTRCSALSVSVMVPNSLGPAELLLHYGTEAQKNHYLPRLAKGLEIPAFALTSPWAGSDAGSIPDVGIVCKGMWQGKEVLGMRVTWDKRYITLGPVCTILGLAFHLYDPDGLLGGKKHVGITCALVPRDTPGAEIGRRHFPLNAMFMNGPTRGKDVFMPLDYVIGGPAMVGQGWRMLMECLAAGRSISLPSSNTGMAQLTARSVGAYARVRSQFKMAIGRFEGVEEPLTRIGAYTYMMDAVRKMTAGAIDLGEKPSVVSAIAKYHVTERARQVVNDGMDIVGGKGICLGPSNFIGRAYQQIPIGITVEGANILTRSMILFGQGAIRCHPYVLKEMKAAFNPDARQGLDDFDRALFGHAVFTIRHAFSALRKGLTGSHFVSVPANVAPETRRYYQQLTRFSSAFAFLADISMLVLGGELKRREKLSARLGDILSMLYLCSATLKRYESEGRQQADAPLMHWAIWDAMYKAQMAFDGAIANFPVRWIGRLLYRMVFPLGHPYDVPSDRIGHRVAKLLIEPSAARDRLTAETYLPKGESEAVGALELALLATIEAEPIEAKIRAAEKKGVLVDNPDANVRDLAHAAFAAGIVTPAEYAALKRRNELRDIVIRVDDFPHDLGRMRQEPLLHKAAA</sequence>
<dbReference type="GO" id="GO:0050660">
    <property type="term" value="F:flavin adenine dinucleotide binding"/>
    <property type="evidence" value="ECO:0007669"/>
    <property type="project" value="InterPro"/>
</dbReference>
<dbReference type="EC" id="1.3.8.8" evidence="5"/>
<dbReference type="Gene3D" id="1.10.540.10">
    <property type="entry name" value="Acyl-CoA dehydrogenase/oxidase, N-terminal domain"/>
    <property type="match status" value="1"/>
</dbReference>
<protein>
    <recommendedName>
        <fullName evidence="6">Acyl-coenzyme A dehydrogenase</fullName>
        <ecNumber evidence="4">1.3.8.7</ecNumber>
        <ecNumber evidence="5">1.3.8.8</ecNumber>
    </recommendedName>
</protein>
<evidence type="ECO:0000256" key="13">
    <source>
        <dbReference type="ARBA" id="ARBA00049247"/>
    </source>
</evidence>
<dbReference type="InterPro" id="IPR046373">
    <property type="entry name" value="Acyl-CoA_Oxase/DH_mid-dom_sf"/>
</dbReference>
<dbReference type="NCBIfam" id="NF009586">
    <property type="entry name" value="PRK13026.1"/>
    <property type="match status" value="1"/>
</dbReference>
<comment type="pathway">
    <text evidence="2">Lipid metabolism; fatty acid beta-oxidation.</text>
</comment>
<evidence type="ECO:0000256" key="14">
    <source>
        <dbReference type="SAM" id="Phobius"/>
    </source>
</evidence>
<dbReference type="Pfam" id="PF00441">
    <property type="entry name" value="Acyl-CoA_dh_1"/>
    <property type="match status" value="1"/>
</dbReference>
<dbReference type="FunFam" id="1.20.140.10:FF:000009">
    <property type="entry name" value="Acyl-CoA dehydrogenase"/>
    <property type="match status" value="1"/>
</dbReference>
<accession>A0A011PKF4</accession>
<proteinExistence type="inferred from homology"/>
<evidence type="ECO:0000256" key="6">
    <source>
        <dbReference type="ARBA" id="ARBA00020144"/>
    </source>
</evidence>
<dbReference type="InterPro" id="IPR013786">
    <property type="entry name" value="AcylCoA_DH/ox_N"/>
</dbReference>
<evidence type="ECO:0000256" key="11">
    <source>
        <dbReference type="ARBA" id="ARBA00023098"/>
    </source>
</evidence>
<dbReference type="FunFam" id="2.40.110.10:FF:000010">
    <property type="entry name" value="Acyl-CoA dehydrogenase"/>
    <property type="match status" value="1"/>
</dbReference>
<dbReference type="InterPro" id="IPR037069">
    <property type="entry name" value="AcylCoA_DH/ox_N_sf"/>
</dbReference>
<dbReference type="GO" id="GO:0033539">
    <property type="term" value="P:fatty acid beta-oxidation using acyl-CoA dehydrogenase"/>
    <property type="evidence" value="ECO:0007669"/>
    <property type="project" value="InterPro"/>
</dbReference>
<dbReference type="InterPro" id="IPR015396">
    <property type="entry name" value="FadE_C"/>
</dbReference>
<gene>
    <name evidence="18" type="primary">fadE</name>
    <name evidence="18" type="ORF">AW08_02362</name>
</gene>
<comment type="catalytic activity">
    <reaction evidence="12">
        <text>a medium-chain 2,3-saturated fatty acyl-CoA + oxidized [electron-transfer flavoprotein] + H(+) = a medium-chain (2E)-enoyl-CoA + reduced [electron-transfer flavoprotein]</text>
        <dbReference type="Rhea" id="RHEA:14477"/>
        <dbReference type="Rhea" id="RHEA-COMP:10685"/>
        <dbReference type="Rhea" id="RHEA-COMP:10686"/>
        <dbReference type="ChEBI" id="CHEBI:15378"/>
        <dbReference type="ChEBI" id="CHEBI:57692"/>
        <dbReference type="ChEBI" id="CHEBI:58307"/>
        <dbReference type="ChEBI" id="CHEBI:83723"/>
        <dbReference type="ChEBI" id="CHEBI:83726"/>
        <dbReference type="EC" id="1.3.8.7"/>
    </reaction>
</comment>
<evidence type="ECO:0000256" key="5">
    <source>
        <dbReference type="ARBA" id="ARBA00012040"/>
    </source>
</evidence>
<dbReference type="Gene3D" id="1.20.140.10">
    <property type="entry name" value="Butyryl-CoA Dehydrogenase, subunit A, domain 3"/>
    <property type="match status" value="1"/>
</dbReference>
<keyword evidence="9" id="KW-0276">Fatty acid metabolism</keyword>
<dbReference type="AlphaFoldDB" id="A0A011PKF4"/>
<dbReference type="Gene3D" id="2.40.110.10">
    <property type="entry name" value="Butyryl-CoA Dehydrogenase, subunit A, domain 2"/>
    <property type="match status" value="1"/>
</dbReference>
<name>A0A011PKF4_9PROT</name>
<evidence type="ECO:0000259" key="17">
    <source>
        <dbReference type="Pfam" id="PF09317"/>
    </source>
</evidence>
<dbReference type="EMBL" id="JFAX01000013">
    <property type="protein sequence ID" value="EXI66779.1"/>
    <property type="molecule type" value="Genomic_DNA"/>
</dbReference>
<keyword evidence="10 18" id="KW-0560">Oxidoreductase</keyword>
<dbReference type="PANTHER" id="PTHR48083:SF33">
    <property type="entry name" value="ACYL-COENZYME A DEHYDROGENASE"/>
    <property type="match status" value="1"/>
</dbReference>
<evidence type="ECO:0000313" key="19">
    <source>
        <dbReference type="Proteomes" id="UP000020218"/>
    </source>
</evidence>
<feature type="domain" description="Acyl-CoA dehydrogenase C-terminal bacterial-type" evidence="17">
    <location>
        <begin position="477"/>
        <end position="765"/>
    </location>
</feature>
<dbReference type="GO" id="GO:0005737">
    <property type="term" value="C:cytoplasm"/>
    <property type="evidence" value="ECO:0007669"/>
    <property type="project" value="TreeGrafter"/>
</dbReference>
<organism evidence="18 19">
    <name type="scientific">Candidatus Accumulibacter adjunctus</name>
    <dbReference type="NCBI Taxonomy" id="1454001"/>
    <lineage>
        <taxon>Bacteria</taxon>
        <taxon>Pseudomonadati</taxon>
        <taxon>Pseudomonadota</taxon>
        <taxon>Betaproteobacteria</taxon>
        <taxon>Candidatus Accumulibacter</taxon>
    </lineage>
</organism>
<reference evidence="18" key="1">
    <citation type="submission" date="2014-02" db="EMBL/GenBank/DDBJ databases">
        <title>Expanding our view of genomic diversity in Candidatus Accumulibacter clades.</title>
        <authorList>
            <person name="Skennerton C.T."/>
            <person name="Barr J.J."/>
            <person name="Slater F.R."/>
            <person name="Bond P.L."/>
            <person name="Tyson G.W."/>
        </authorList>
    </citation>
    <scope>NUCLEOTIDE SEQUENCE [LARGE SCALE GENOMIC DNA]</scope>
</reference>
<dbReference type="GO" id="GO:0004466">
    <property type="term" value="F:long-chain fatty acyl-CoA dehydrogenase activity"/>
    <property type="evidence" value="ECO:0007669"/>
    <property type="project" value="UniProtKB-EC"/>
</dbReference>
<keyword evidence="14" id="KW-1133">Transmembrane helix</keyword>
<evidence type="ECO:0000256" key="12">
    <source>
        <dbReference type="ARBA" id="ARBA00047882"/>
    </source>
</evidence>
<keyword evidence="8" id="KW-0274">FAD</keyword>
<dbReference type="InterPro" id="IPR009100">
    <property type="entry name" value="AcylCoA_DH/oxidase_NM_dom_sf"/>
</dbReference>
<keyword evidence="14" id="KW-0812">Transmembrane</keyword>
<evidence type="ECO:0000256" key="2">
    <source>
        <dbReference type="ARBA" id="ARBA00005005"/>
    </source>
</evidence>
<evidence type="ECO:0000313" key="18">
    <source>
        <dbReference type="EMBL" id="EXI66779.1"/>
    </source>
</evidence>
<dbReference type="SUPFAM" id="SSF47203">
    <property type="entry name" value="Acyl-CoA dehydrogenase C-terminal domain-like"/>
    <property type="match status" value="1"/>
</dbReference>
<keyword evidence="19" id="KW-1185">Reference proteome</keyword>